<gene>
    <name evidence="1" type="ORF">V5S96_10235</name>
</gene>
<dbReference type="EMBL" id="JBAHVJ010000011">
    <property type="protein sequence ID" value="MEJ4100729.1"/>
    <property type="molecule type" value="Genomic_DNA"/>
</dbReference>
<name>A0ABU8P0D1_9CORY</name>
<evidence type="ECO:0000313" key="1">
    <source>
        <dbReference type="EMBL" id="MEJ4100729.1"/>
    </source>
</evidence>
<evidence type="ECO:0000313" key="2">
    <source>
        <dbReference type="Proteomes" id="UP001359781"/>
    </source>
</evidence>
<organism evidence="1 2">
    <name type="scientific">Corynebacterium mastitidis</name>
    <dbReference type="NCBI Taxonomy" id="161890"/>
    <lineage>
        <taxon>Bacteria</taxon>
        <taxon>Bacillati</taxon>
        <taxon>Actinomycetota</taxon>
        <taxon>Actinomycetes</taxon>
        <taxon>Mycobacteriales</taxon>
        <taxon>Corynebacteriaceae</taxon>
        <taxon>Corynebacterium</taxon>
    </lineage>
</organism>
<sequence>MVYEGLRLEGGRNLRRTLKQAGSDLNDLKDAHRAASEIVAGRAKGWAPVSSGRLAASVRAGATKTAGIVRAGNRRRSASGVPYAPPIHWGWKARNIKANPFLSYSAQATESTWLRLYEDKVNKALDQIEGV</sequence>
<dbReference type="Proteomes" id="UP001359781">
    <property type="component" value="Unassembled WGS sequence"/>
</dbReference>
<dbReference type="RefSeq" id="WP_337890914.1">
    <property type="nucleotide sequence ID" value="NZ_JBAHVI010000010.1"/>
</dbReference>
<reference evidence="1 2" key="1">
    <citation type="submission" date="2024-02" db="EMBL/GenBank/DDBJ databases">
        <title>Whole genome sequencing and characterization of Corynebacterium isolated from the ocular surface of dry eye disease sufferers.</title>
        <authorList>
            <person name="Naqvi M."/>
        </authorList>
    </citation>
    <scope>NUCLEOTIDE SEQUENCE [LARGE SCALE GENOMIC DNA]</scope>
    <source>
        <strain evidence="1 2">PCRF</strain>
    </source>
</reference>
<proteinExistence type="predicted"/>
<protein>
    <submittedName>
        <fullName evidence="1">HK97 gp10 family phage protein</fullName>
    </submittedName>
</protein>
<keyword evidence="2" id="KW-1185">Reference proteome</keyword>
<accession>A0ABU8P0D1</accession>
<comment type="caution">
    <text evidence="1">The sequence shown here is derived from an EMBL/GenBank/DDBJ whole genome shotgun (WGS) entry which is preliminary data.</text>
</comment>